<feature type="compositionally biased region" description="Polar residues" evidence="3">
    <location>
        <begin position="1002"/>
        <end position="1011"/>
    </location>
</feature>
<dbReference type="InterPro" id="IPR005467">
    <property type="entry name" value="His_kinase_dom"/>
</dbReference>
<keyword evidence="4" id="KW-0472">Membrane</keyword>
<dbReference type="PROSITE" id="PS50109">
    <property type="entry name" value="HIS_KIN"/>
    <property type="match status" value="1"/>
</dbReference>
<evidence type="ECO:0000256" key="2">
    <source>
        <dbReference type="PROSITE-ProRule" id="PRU00169"/>
    </source>
</evidence>
<organism evidence="7">
    <name type="scientific">Sexangularia sp. CB-2014</name>
    <dbReference type="NCBI Taxonomy" id="1486929"/>
    <lineage>
        <taxon>Eukaryota</taxon>
        <taxon>Amoebozoa</taxon>
        <taxon>Tubulinea</taxon>
        <taxon>Elardia</taxon>
        <taxon>Arcellinida</taxon>
        <taxon>Arcellinida incertae sedis</taxon>
        <taxon>Sexangularia</taxon>
    </lineage>
</organism>
<evidence type="ECO:0000256" key="4">
    <source>
        <dbReference type="SAM" id="Phobius"/>
    </source>
</evidence>
<dbReference type="GO" id="GO:0000155">
    <property type="term" value="F:phosphorelay sensor kinase activity"/>
    <property type="evidence" value="ECO:0007669"/>
    <property type="project" value="InterPro"/>
</dbReference>
<feature type="transmembrane region" description="Helical" evidence="4">
    <location>
        <begin position="265"/>
        <end position="286"/>
    </location>
</feature>
<dbReference type="CDD" id="cd00082">
    <property type="entry name" value="HisKA"/>
    <property type="match status" value="1"/>
</dbReference>
<dbReference type="Gene3D" id="3.40.50.2300">
    <property type="match status" value="1"/>
</dbReference>
<reference evidence="7" key="1">
    <citation type="submission" date="2021-01" db="EMBL/GenBank/DDBJ databases">
        <authorList>
            <person name="Corre E."/>
            <person name="Pelletier E."/>
            <person name="Niang G."/>
            <person name="Scheremetjew M."/>
            <person name="Finn R."/>
            <person name="Kale V."/>
            <person name="Holt S."/>
            <person name="Cochrane G."/>
            <person name="Meng A."/>
            <person name="Brown T."/>
            <person name="Cohen L."/>
        </authorList>
    </citation>
    <scope>NUCLEOTIDE SEQUENCE</scope>
    <source>
        <strain evidence="7">ATCC 50979</strain>
    </source>
</reference>
<feature type="transmembrane region" description="Helical" evidence="4">
    <location>
        <begin position="225"/>
        <end position="245"/>
    </location>
</feature>
<feature type="modified residue" description="4-aspartylphosphate" evidence="2">
    <location>
        <position position="889"/>
    </location>
</feature>
<dbReference type="EMBL" id="HBGL01000729">
    <property type="protein sequence ID" value="CAD9286215.1"/>
    <property type="molecule type" value="Transcribed_RNA"/>
</dbReference>
<evidence type="ECO:0000259" key="6">
    <source>
        <dbReference type="PROSITE" id="PS50110"/>
    </source>
</evidence>
<feature type="compositionally biased region" description="Low complexity" evidence="3">
    <location>
        <begin position="496"/>
        <end position="509"/>
    </location>
</feature>
<dbReference type="InterPro" id="IPR003594">
    <property type="entry name" value="HATPase_dom"/>
</dbReference>
<keyword evidence="4" id="KW-0812">Transmembrane</keyword>
<dbReference type="InterPro" id="IPR036097">
    <property type="entry name" value="HisK_dim/P_sf"/>
</dbReference>
<dbReference type="PANTHER" id="PTHR45339">
    <property type="entry name" value="HYBRID SIGNAL TRANSDUCTION HISTIDINE KINASE J"/>
    <property type="match status" value="1"/>
</dbReference>
<keyword evidence="1 2" id="KW-0597">Phosphoprotein</keyword>
<feature type="transmembrane region" description="Helical" evidence="4">
    <location>
        <begin position="143"/>
        <end position="163"/>
    </location>
</feature>
<dbReference type="PRINTS" id="PR00344">
    <property type="entry name" value="BCTRLSENSOR"/>
</dbReference>
<feature type="region of interest" description="Disordered" evidence="3">
    <location>
        <begin position="479"/>
        <end position="548"/>
    </location>
</feature>
<gene>
    <name evidence="7" type="ORF">SSP0437_LOCUS570</name>
</gene>
<dbReference type="PANTHER" id="PTHR45339:SF5">
    <property type="entry name" value="HISTIDINE KINASE"/>
    <property type="match status" value="1"/>
</dbReference>
<feature type="region of interest" description="Disordered" evidence="3">
    <location>
        <begin position="1"/>
        <end position="70"/>
    </location>
</feature>
<feature type="domain" description="Histidine kinase" evidence="5">
    <location>
        <begin position="326"/>
        <end position="626"/>
    </location>
</feature>
<keyword evidence="4" id="KW-1133">Transmembrane helix</keyword>
<evidence type="ECO:0000259" key="5">
    <source>
        <dbReference type="PROSITE" id="PS50109"/>
    </source>
</evidence>
<protein>
    <recommendedName>
        <fullName evidence="8">Histidine kinase</fullName>
    </recommendedName>
</protein>
<dbReference type="InterPro" id="IPR036890">
    <property type="entry name" value="HATPase_C_sf"/>
</dbReference>
<dbReference type="SMART" id="SM00387">
    <property type="entry name" value="HATPase_c"/>
    <property type="match status" value="1"/>
</dbReference>
<dbReference type="Gene3D" id="1.10.287.130">
    <property type="match status" value="1"/>
</dbReference>
<dbReference type="AlphaFoldDB" id="A0A7S1V2W5"/>
<evidence type="ECO:0008006" key="8">
    <source>
        <dbReference type="Google" id="ProtNLM"/>
    </source>
</evidence>
<dbReference type="Pfam" id="PF00512">
    <property type="entry name" value="HisKA"/>
    <property type="match status" value="1"/>
</dbReference>
<feature type="transmembrane region" description="Helical" evidence="4">
    <location>
        <begin position="114"/>
        <end position="137"/>
    </location>
</feature>
<dbReference type="SUPFAM" id="SSF47384">
    <property type="entry name" value="Homodimeric domain of signal transducing histidine kinase"/>
    <property type="match status" value="1"/>
</dbReference>
<feature type="compositionally biased region" description="Basic residues" evidence="3">
    <location>
        <begin position="513"/>
        <end position="522"/>
    </location>
</feature>
<dbReference type="SMART" id="SM00448">
    <property type="entry name" value="REC"/>
    <property type="match status" value="1"/>
</dbReference>
<dbReference type="SUPFAM" id="SSF55874">
    <property type="entry name" value="ATPase domain of HSP90 chaperone/DNA topoisomerase II/histidine kinase"/>
    <property type="match status" value="2"/>
</dbReference>
<evidence type="ECO:0000256" key="1">
    <source>
        <dbReference type="ARBA" id="ARBA00022553"/>
    </source>
</evidence>
<sequence>MGAPSAPADPGESARRSRRLSQGLPQVRRPGTTNMVELEGGLTVDGGAASAEDGTVSGGDDLASGSFEDGTWSSSKEDMSDAGFALVRSVWAVRLLDRRFRLAGDSHTHRMRKITGFACCAILGQMATTVWLFFALASGTFTAAIMPVVYSAGSMTLSAYYWYSKGAYHDIIVHIHLVFIALLPSLMHVQLGGFENSGHQIHFAFMAPAFASIVYQGHGKIVGRYMALSVFVVLVCTTLTEYGLIPADSWLFSAARPISHVASTISYQFSLIAPPVALALVLYYYSKTMEMLETSRGIALQNAKDALVRAEDEKRANMAKTRFVSVMSHEIRNPLTGIVLNAELLNGTNLNPHQQDYCLGIERASQILLSIVNNVLDVTKIESGSVTLEKVPFNLREATEFVCHTAAPAAFAKGLEVVLECDARAPVYVLGDPTRYRQVIHNLIGNALKFTRHGQIVVKLQLIKGENPYAVAGAGLDRAGHASGGDTSGEGGLSFGGPSSSTGAGSSSSAMNKRARRGRAYRGKGSQSADDDSSADASKSVELTGSTRQRWRVSVRDSGIGIGPEGRRKLFQEFSQVDESTTREYGGTGLGLFICRQLVNLMGGQIGVKSQPGVGSDFSFTMSLDRDTAYDDDEPIVALETSDVSWYVVLAVPNLELSRALTNMLEYFFNSCSVRIQPCTTARAAIRLLDEEAGRRAKSQSDAAATRRANIVLVDRDISTVALDERVMAEDGTFPILLVADSSAVEREAIARAGWRYLVAKPPRLSQVCTIMASVCSDAAASSEVRGRRGDPSVVGESGTLTRGTRALTYEPGPVAPDAPIVMLVDDMDLVRNLVRSVVERLGYRTMVAINGKEAVEAYASAWQRESERLEDRERANEPSLRIALILMDIEMPVKDGRTAARDIRAWEKKREVPAVAICAMTANAMRDDVQLCVEAGMNDFMSKPVSQNKLLDVLHRHCPITSVPSLDAANAQPVNAEVADAVESLNQSAVSTKSDGAKAGSGNTLKATSASRRRKAKKQPGQADKKADKA</sequence>
<dbReference type="InterPro" id="IPR001789">
    <property type="entry name" value="Sig_transdc_resp-reg_receiver"/>
</dbReference>
<dbReference type="InterPro" id="IPR003661">
    <property type="entry name" value="HisK_dim/P_dom"/>
</dbReference>
<dbReference type="PROSITE" id="PS50110">
    <property type="entry name" value="RESPONSE_REGULATORY"/>
    <property type="match status" value="1"/>
</dbReference>
<name>A0A7S1V2W5_9EUKA</name>
<feature type="compositionally biased region" description="Gly residues" evidence="3">
    <location>
        <begin position="482"/>
        <end position="495"/>
    </location>
</feature>
<dbReference type="SUPFAM" id="SSF52172">
    <property type="entry name" value="CheY-like"/>
    <property type="match status" value="1"/>
</dbReference>
<dbReference type="Pfam" id="PF02518">
    <property type="entry name" value="HATPase_c"/>
    <property type="match status" value="1"/>
</dbReference>
<dbReference type="InterPro" id="IPR011006">
    <property type="entry name" value="CheY-like_superfamily"/>
</dbReference>
<evidence type="ECO:0000313" key="7">
    <source>
        <dbReference type="EMBL" id="CAD9286215.1"/>
    </source>
</evidence>
<feature type="region of interest" description="Disordered" evidence="3">
    <location>
        <begin position="988"/>
        <end position="1031"/>
    </location>
</feature>
<feature type="domain" description="Response regulatory" evidence="6">
    <location>
        <begin position="821"/>
        <end position="959"/>
    </location>
</feature>
<evidence type="ECO:0000256" key="3">
    <source>
        <dbReference type="SAM" id="MobiDB-lite"/>
    </source>
</evidence>
<dbReference type="Gene3D" id="3.30.565.10">
    <property type="entry name" value="Histidine kinase-like ATPase, C-terminal domain"/>
    <property type="match status" value="1"/>
</dbReference>
<dbReference type="CDD" id="cd17546">
    <property type="entry name" value="REC_hyHK_CKI1_RcsC-like"/>
    <property type="match status" value="1"/>
</dbReference>
<proteinExistence type="predicted"/>
<feature type="transmembrane region" description="Helical" evidence="4">
    <location>
        <begin position="175"/>
        <end position="194"/>
    </location>
</feature>
<dbReference type="SMART" id="SM00388">
    <property type="entry name" value="HisKA"/>
    <property type="match status" value="1"/>
</dbReference>
<dbReference type="Pfam" id="PF00072">
    <property type="entry name" value="Response_reg"/>
    <property type="match status" value="1"/>
</dbReference>
<accession>A0A7S1V2W5</accession>
<dbReference type="InterPro" id="IPR004358">
    <property type="entry name" value="Sig_transdc_His_kin-like_C"/>
</dbReference>
<dbReference type="CDD" id="cd16922">
    <property type="entry name" value="HATPase_EvgS-ArcB-TorS-like"/>
    <property type="match status" value="1"/>
</dbReference>